<keyword evidence="1" id="KW-0697">Rotamase</keyword>
<evidence type="ECO:0000259" key="2">
    <source>
        <dbReference type="PROSITE" id="PS50198"/>
    </source>
</evidence>
<dbReference type="AlphaFoldDB" id="A0A5J4FZQ0"/>
<dbReference type="InterPro" id="IPR046357">
    <property type="entry name" value="PPIase_dom_sf"/>
</dbReference>
<dbReference type="InterPro" id="IPR050245">
    <property type="entry name" value="PrsA_foldase"/>
</dbReference>
<evidence type="ECO:0000256" key="1">
    <source>
        <dbReference type="PROSITE-ProRule" id="PRU00278"/>
    </source>
</evidence>
<proteinExistence type="predicted"/>
<keyword evidence="4" id="KW-1185">Reference proteome</keyword>
<feature type="domain" description="PpiC" evidence="2">
    <location>
        <begin position="318"/>
        <end position="410"/>
    </location>
</feature>
<name>A0A5J4FZQ0_9FLAO</name>
<protein>
    <submittedName>
        <fullName evidence="3">Peptidylprolyl isomerase</fullName>
    </submittedName>
</protein>
<dbReference type="Gene3D" id="1.10.4030.10">
    <property type="entry name" value="Porin chaperone SurA, peptide-binding domain"/>
    <property type="match status" value="1"/>
</dbReference>
<dbReference type="SUPFAM" id="SSF109998">
    <property type="entry name" value="Triger factor/SurA peptide-binding domain-like"/>
    <property type="match status" value="1"/>
</dbReference>
<sequence length="493" mass="56136">MLLKTKNLKFTHLNKIAIAIILLTQSIVFAQEVIQVDSTGVAKETELILDKKPTNLKDTIVPFKRFKAEGVAAVVGEYVILDSDIDKSYLEFEQTGVSTADISRCQLLGKLMEDKLYIHQARVDSILVSDTEINPQVDQLVEYMVGQLGSEEKVVEYYRKDNITELKNDLLKAKKDIELANRMQAKVVENAEVTPEEVRQFFYNIPEDERPVFSAEVEIAQIVIEPEVTKEAKQAVIDRLNEFRADIVENGASFATKAVLYSKDGAAATGGLLPSFRRGDPYAKEFKDVAFSLLEGEVSEPFETDFGFHILKVDKIKGQEVDVRHIILFPELSQATIDKAKEKVDKIRENIINDSISFGDAARLYSDQKETRNNGGQLVNPSNQDTRFDLTKMDPTLGAQVYNLQEGEVSKVFVDQDRTGKKTFKFLTVTNRYDEHPADFIKDYEKIKELALRQKQINTIEKWQNKKIKDTYISVDKDYKDCEFASNWTKKLK</sequence>
<dbReference type="Proteomes" id="UP000326994">
    <property type="component" value="Unassembled WGS sequence"/>
</dbReference>
<organism evidence="3 4">
    <name type="scientific">Patiriisocius marinistellae</name>
    <dbReference type="NCBI Taxonomy" id="2494560"/>
    <lineage>
        <taxon>Bacteria</taxon>
        <taxon>Pseudomonadati</taxon>
        <taxon>Bacteroidota</taxon>
        <taxon>Flavobacteriia</taxon>
        <taxon>Flavobacteriales</taxon>
        <taxon>Flavobacteriaceae</taxon>
        <taxon>Patiriisocius</taxon>
    </lineage>
</organism>
<evidence type="ECO:0000313" key="3">
    <source>
        <dbReference type="EMBL" id="GEQ86722.1"/>
    </source>
</evidence>
<dbReference type="EMBL" id="BKCF01000004">
    <property type="protein sequence ID" value="GEQ86722.1"/>
    <property type="molecule type" value="Genomic_DNA"/>
</dbReference>
<evidence type="ECO:0000313" key="4">
    <source>
        <dbReference type="Proteomes" id="UP000326994"/>
    </source>
</evidence>
<accession>A0A5J4FZQ0</accession>
<gene>
    <name evidence="3" type="primary">surA</name>
    <name evidence="3" type="ORF">ULMS_22300</name>
</gene>
<dbReference type="InterPro" id="IPR027304">
    <property type="entry name" value="Trigger_fact/SurA_dom_sf"/>
</dbReference>
<dbReference type="Gene3D" id="3.10.50.40">
    <property type="match status" value="2"/>
</dbReference>
<dbReference type="InterPro" id="IPR000297">
    <property type="entry name" value="PPIase_PpiC"/>
</dbReference>
<dbReference type="PROSITE" id="PS50198">
    <property type="entry name" value="PPIC_PPIASE_2"/>
    <property type="match status" value="2"/>
</dbReference>
<dbReference type="GO" id="GO:0003755">
    <property type="term" value="F:peptidyl-prolyl cis-trans isomerase activity"/>
    <property type="evidence" value="ECO:0007669"/>
    <property type="project" value="UniProtKB-KW"/>
</dbReference>
<comment type="caution">
    <text evidence="3">The sequence shown here is derived from an EMBL/GenBank/DDBJ whole genome shotgun (WGS) entry which is preliminary data.</text>
</comment>
<dbReference type="PANTHER" id="PTHR47245:SF2">
    <property type="entry name" value="PEPTIDYL-PROLYL CIS-TRANS ISOMERASE HP_0175-RELATED"/>
    <property type="match status" value="1"/>
</dbReference>
<dbReference type="SUPFAM" id="SSF54534">
    <property type="entry name" value="FKBP-like"/>
    <property type="match status" value="2"/>
</dbReference>
<keyword evidence="1 3" id="KW-0413">Isomerase</keyword>
<reference evidence="3 4" key="1">
    <citation type="submission" date="2019-08" db="EMBL/GenBank/DDBJ databases">
        <title>Ulvibacter marinistellae sp. nov., isolated from a starfish, Patiria pectinifera.</title>
        <authorList>
            <person name="Kawano K."/>
            <person name="Ushijima N."/>
            <person name="Kihara M."/>
            <person name="Itoh H."/>
        </authorList>
    </citation>
    <scope>NUCLEOTIDE SEQUENCE [LARGE SCALE GENOMIC DNA]</scope>
    <source>
        <strain evidence="3 4">KK4</strain>
    </source>
</reference>
<dbReference type="Pfam" id="PF00639">
    <property type="entry name" value="Rotamase"/>
    <property type="match status" value="2"/>
</dbReference>
<feature type="domain" description="PpiC" evidence="2">
    <location>
        <begin position="214"/>
        <end position="315"/>
    </location>
</feature>
<dbReference type="OrthoDB" id="14196at2"/>
<dbReference type="PANTHER" id="PTHR47245">
    <property type="entry name" value="PEPTIDYLPROLYL ISOMERASE"/>
    <property type="match status" value="1"/>
</dbReference>